<evidence type="ECO:0000313" key="8">
    <source>
        <dbReference type="RefSeq" id="XP_017784647.1"/>
    </source>
</evidence>
<sequence>MFRVASSNVSKRLQRAVNPTKRYSTEGSLPAQADVVIIGGGSIGCNVLYQLSKRGVSAVLLEQAKVTSGTTWHTAGLHWRLRPNDIEVQLLATTKNVLESLEAETGLHSGYIQNGGIFIARSKERIQEYQRLHTLGHFFGIESQLLNPEEVVKLSPALDPNDFTAALYSPGDGVIDPSQFCSSLIKGATMNGGKLFENCPVTNLVLDRTGGIKKVVGVETDKGTIKTNFVVNACGAWANKIARMADVDIPLAPMKHAYIVTESIPEVKGTPNIRDHDASVYFRIQGDSICMGGYEPNPELLRDIPNDFQFGLYELDHSIFDVHIEKATKLCPTLGKVGIKSTVCGPESFTPDHKPLMGEDPKCYGLYHACGFNSAGMMLSSGCAEQLAIWLTRGRPDLPMFPYDIRRFTTSMRSDRSWIVETSHESYVKNYSIVFPHDQFLSGRNLQIDPFHEVLVAHGAVMEQAQGWERPGYYIKDSTAPVRNYDWYGYYDHVKNPDQRYSKQLERDYTFNFSKNHDIIGEECLAARNNVALFDLSYFTKLYLTGPDAQEAADWLFTANTDREPEKVVYTCSLNSKGGVEADCTVMPLVQGAGRLVGPILKGKGYYIVAGGGSGYHTISHLKKQLYIKKFKSVITDVTDKMGILSIQGPKSGELLQSITETPITDQNFPFGMSHLVTINGHTCRAMRISFVGELGYELHIPTASCLSILSKVEEAGRSFDMKFAGYRSLYSLSCEKGYHLWNHDLRGNDNPVEAGLGFVCRKEGPYQGKDQVDKLKKQGAKKKRVFFTIPDKTVAVYGLETIWRDDTIVGFLRRGEYAYHLDCSLGIGFVEHPEDKVITDEFLKTGRYEIEVMGTRYPAILHTTSPFDPTNQRLMGHYEHHFQEQSHFED</sequence>
<feature type="domain" description="GCVT N-terminal" evidence="4">
    <location>
        <begin position="451"/>
        <end position="763"/>
    </location>
</feature>
<dbReference type="InterPro" id="IPR027266">
    <property type="entry name" value="TrmE/GcvT-like"/>
</dbReference>
<dbReference type="SUPFAM" id="SSF54373">
    <property type="entry name" value="FAD-linked reductases, C-terminal domain"/>
    <property type="match status" value="1"/>
</dbReference>
<feature type="domain" description="Aminomethyltransferase C-terminal" evidence="5">
    <location>
        <begin position="783"/>
        <end position="869"/>
    </location>
</feature>
<dbReference type="Gene3D" id="3.50.50.60">
    <property type="entry name" value="FAD/NAD(P)-binding domain"/>
    <property type="match status" value="1"/>
</dbReference>
<proteinExistence type="inferred from homology"/>
<dbReference type="RefSeq" id="XP_017784647.1">
    <property type="nucleotide sequence ID" value="XM_017929158.1"/>
</dbReference>
<dbReference type="InterPro" id="IPR013977">
    <property type="entry name" value="GcvT_C"/>
</dbReference>
<dbReference type="InterPro" id="IPR029043">
    <property type="entry name" value="GcvT/YgfZ_C"/>
</dbReference>
<gene>
    <name evidence="8" type="primary">LOC108568210</name>
</gene>
<comment type="similarity">
    <text evidence="1">Belongs to the GcvT family.</text>
</comment>
<feature type="domain" description="FAD dependent oxidoreductase" evidence="3">
    <location>
        <begin position="34"/>
        <end position="388"/>
    </location>
</feature>
<dbReference type="Pfam" id="PF16350">
    <property type="entry name" value="FAO_M"/>
    <property type="match status" value="1"/>
</dbReference>
<evidence type="ECO:0000256" key="1">
    <source>
        <dbReference type="ARBA" id="ARBA00008609"/>
    </source>
</evidence>
<dbReference type="InterPro" id="IPR028896">
    <property type="entry name" value="GcvT/YgfZ/DmdA"/>
</dbReference>
<dbReference type="Pfam" id="PF08669">
    <property type="entry name" value="GCV_T_C"/>
    <property type="match status" value="1"/>
</dbReference>
<dbReference type="SUPFAM" id="SSF101790">
    <property type="entry name" value="Aminomethyltransferase beta-barrel domain"/>
    <property type="match status" value="1"/>
</dbReference>
<dbReference type="GeneID" id="108568210"/>
<dbReference type="PANTHER" id="PTHR43757:SF11">
    <property type="entry name" value="SARCOSINE DEHYDROGENASE"/>
    <property type="match status" value="1"/>
</dbReference>
<evidence type="ECO:0000259" key="5">
    <source>
        <dbReference type="Pfam" id="PF08669"/>
    </source>
</evidence>
<dbReference type="Pfam" id="PF01571">
    <property type="entry name" value="GCV_T"/>
    <property type="match status" value="1"/>
</dbReference>
<dbReference type="InterPro" id="IPR006222">
    <property type="entry name" value="GCVT_N"/>
</dbReference>
<dbReference type="Proteomes" id="UP000695000">
    <property type="component" value="Unplaced"/>
</dbReference>
<keyword evidence="7" id="KW-1185">Reference proteome</keyword>
<dbReference type="PANTHER" id="PTHR43757">
    <property type="entry name" value="AMINOMETHYLTRANSFERASE"/>
    <property type="match status" value="1"/>
</dbReference>
<organism evidence="7 8">
    <name type="scientific">Nicrophorus vespilloides</name>
    <name type="common">Boreal carrion beetle</name>
    <dbReference type="NCBI Taxonomy" id="110193"/>
    <lineage>
        <taxon>Eukaryota</taxon>
        <taxon>Metazoa</taxon>
        <taxon>Ecdysozoa</taxon>
        <taxon>Arthropoda</taxon>
        <taxon>Hexapoda</taxon>
        <taxon>Insecta</taxon>
        <taxon>Pterygota</taxon>
        <taxon>Neoptera</taxon>
        <taxon>Endopterygota</taxon>
        <taxon>Coleoptera</taxon>
        <taxon>Polyphaga</taxon>
        <taxon>Staphyliniformia</taxon>
        <taxon>Silphidae</taxon>
        <taxon>Nicrophorinae</taxon>
        <taxon>Nicrophorus</taxon>
    </lineage>
</organism>
<evidence type="ECO:0000259" key="4">
    <source>
        <dbReference type="Pfam" id="PF01571"/>
    </source>
</evidence>
<reference evidence="8" key="1">
    <citation type="submission" date="2025-08" db="UniProtKB">
        <authorList>
            <consortium name="RefSeq"/>
        </authorList>
    </citation>
    <scope>IDENTIFICATION</scope>
    <source>
        <tissue evidence="8">Whole Larva</tissue>
    </source>
</reference>
<dbReference type="InterPro" id="IPR006076">
    <property type="entry name" value="FAD-dep_OxRdtase"/>
</dbReference>
<accession>A0ABM1NCU7</accession>
<evidence type="ECO:0000256" key="2">
    <source>
        <dbReference type="SAM" id="MobiDB-lite"/>
    </source>
</evidence>
<dbReference type="SUPFAM" id="SSF51905">
    <property type="entry name" value="FAD/NAD(P)-binding domain"/>
    <property type="match status" value="1"/>
</dbReference>
<feature type="domain" description="FAD dependent oxidoreductase central" evidence="6">
    <location>
        <begin position="394"/>
        <end position="447"/>
    </location>
</feature>
<dbReference type="Gene3D" id="2.40.30.110">
    <property type="entry name" value="Aminomethyltransferase beta-barrel domains"/>
    <property type="match status" value="1"/>
</dbReference>
<dbReference type="InterPro" id="IPR036188">
    <property type="entry name" value="FAD/NAD-bd_sf"/>
</dbReference>
<evidence type="ECO:0000313" key="7">
    <source>
        <dbReference type="Proteomes" id="UP000695000"/>
    </source>
</evidence>
<feature type="compositionally biased region" description="Polar residues" evidence="2">
    <location>
        <begin position="1"/>
        <end position="11"/>
    </location>
</feature>
<dbReference type="Gene3D" id="3.30.70.1400">
    <property type="entry name" value="Aminomethyltransferase beta-barrel domains"/>
    <property type="match status" value="1"/>
</dbReference>
<evidence type="ECO:0000259" key="6">
    <source>
        <dbReference type="Pfam" id="PF16350"/>
    </source>
</evidence>
<evidence type="ECO:0000259" key="3">
    <source>
        <dbReference type="Pfam" id="PF01266"/>
    </source>
</evidence>
<dbReference type="Gene3D" id="3.30.1360.120">
    <property type="entry name" value="Probable tRNA modification gtpase trme, domain 1"/>
    <property type="match status" value="1"/>
</dbReference>
<feature type="region of interest" description="Disordered" evidence="2">
    <location>
        <begin position="1"/>
        <end position="25"/>
    </location>
</feature>
<dbReference type="SUPFAM" id="SSF103025">
    <property type="entry name" value="Folate-binding domain"/>
    <property type="match status" value="1"/>
</dbReference>
<name>A0ABM1NCU7_NICVS</name>
<dbReference type="Gene3D" id="3.30.9.10">
    <property type="entry name" value="D-Amino Acid Oxidase, subunit A, domain 2"/>
    <property type="match status" value="1"/>
</dbReference>
<dbReference type="InterPro" id="IPR032503">
    <property type="entry name" value="FAO_M"/>
</dbReference>
<dbReference type="Pfam" id="PF01266">
    <property type="entry name" value="DAO"/>
    <property type="match status" value="1"/>
</dbReference>
<protein>
    <submittedName>
        <fullName evidence="8">Sarcosine dehydrogenase, mitochondrial</fullName>
    </submittedName>
</protein>